<dbReference type="InterPro" id="IPR011006">
    <property type="entry name" value="CheY-like_superfamily"/>
</dbReference>
<name>A0ABR9C7N5_9HYPH</name>
<evidence type="ECO:0000256" key="11">
    <source>
        <dbReference type="ARBA" id="ARBA00023170"/>
    </source>
</evidence>
<evidence type="ECO:0000313" key="15">
    <source>
        <dbReference type="EMBL" id="MBD8875608.1"/>
    </source>
</evidence>
<evidence type="ECO:0000259" key="13">
    <source>
        <dbReference type="PROSITE" id="PS50046"/>
    </source>
</evidence>
<keyword evidence="16" id="KW-1185">Reference proteome</keyword>
<dbReference type="InterPro" id="IPR029016">
    <property type="entry name" value="GAF-like_dom_sf"/>
</dbReference>
<dbReference type="InterPro" id="IPR035965">
    <property type="entry name" value="PAS-like_dom_sf"/>
</dbReference>
<dbReference type="PANTHER" id="PTHR41523:SF8">
    <property type="entry name" value="ETHYLENE RESPONSE SENSOR PROTEIN"/>
    <property type="match status" value="1"/>
</dbReference>
<dbReference type="EC" id="2.7.13.3" evidence="2"/>
<dbReference type="InterPro" id="IPR036890">
    <property type="entry name" value="HATPase_C_sf"/>
</dbReference>
<keyword evidence="7" id="KW-0547">Nucleotide-binding</keyword>
<comment type="caution">
    <text evidence="15">The sequence shown here is derived from an EMBL/GenBank/DDBJ whole genome shotgun (WGS) entry which is preliminary data.</text>
</comment>
<reference evidence="15 16" key="1">
    <citation type="submission" date="2020-09" db="EMBL/GenBank/DDBJ databases">
        <title>The genome sequence of type strain Labrenzia polysiphoniae KACC 19711.</title>
        <authorList>
            <person name="Liu Y."/>
        </authorList>
    </citation>
    <scope>NUCLEOTIDE SEQUENCE [LARGE SCALE GENOMIC DNA]</scope>
    <source>
        <strain evidence="15 16">KACC 19711</strain>
    </source>
</reference>
<keyword evidence="11" id="KW-0675">Receptor</keyword>
<dbReference type="InterPro" id="IPR043150">
    <property type="entry name" value="Phytochrome_PHY_sf"/>
</dbReference>
<dbReference type="PANTHER" id="PTHR41523">
    <property type="entry name" value="TWO-COMPONENT SYSTEM SENSOR PROTEIN"/>
    <property type="match status" value="1"/>
</dbReference>
<dbReference type="SMART" id="SM00911">
    <property type="entry name" value="HWE_HK"/>
    <property type="match status" value="1"/>
</dbReference>
<keyword evidence="8" id="KW-0418">Kinase</keyword>
<dbReference type="PROSITE" id="PS50046">
    <property type="entry name" value="PHYTOCHROME_2"/>
    <property type="match status" value="1"/>
</dbReference>
<dbReference type="PIRSF" id="PIRSF036397">
    <property type="entry name" value="Bactrphtchrm_rec"/>
    <property type="match status" value="1"/>
</dbReference>
<keyword evidence="3" id="KW-0600">Photoreceptor protein</keyword>
<dbReference type="Gene3D" id="3.40.50.2300">
    <property type="match status" value="1"/>
</dbReference>
<feature type="domain" description="Response regulatory" evidence="14">
    <location>
        <begin position="730"/>
        <end position="841"/>
    </location>
</feature>
<evidence type="ECO:0000256" key="1">
    <source>
        <dbReference type="ARBA" id="ARBA00000085"/>
    </source>
</evidence>
<dbReference type="Gene3D" id="3.30.450.20">
    <property type="entry name" value="PAS domain"/>
    <property type="match status" value="1"/>
</dbReference>
<dbReference type="Pfam" id="PF08446">
    <property type="entry name" value="PAS_2"/>
    <property type="match status" value="1"/>
</dbReference>
<dbReference type="Gene3D" id="3.30.450.270">
    <property type="match status" value="1"/>
</dbReference>
<keyword evidence="5" id="KW-0716">Sensory transduction</keyword>
<dbReference type="Gene3D" id="3.30.450.40">
    <property type="match status" value="1"/>
</dbReference>
<dbReference type="InterPro" id="IPR009219">
    <property type="entry name" value="Bactrphtchr_CheY"/>
</dbReference>
<dbReference type="Proteomes" id="UP000615687">
    <property type="component" value="Unassembled WGS sequence"/>
</dbReference>
<dbReference type="InterPro" id="IPR011102">
    <property type="entry name" value="Sig_transdc_His_kinase_HWE"/>
</dbReference>
<dbReference type="Pfam" id="PF07536">
    <property type="entry name" value="HWE_HK"/>
    <property type="match status" value="1"/>
</dbReference>
<evidence type="ECO:0000256" key="4">
    <source>
        <dbReference type="ARBA" id="ARBA00022553"/>
    </source>
</evidence>
<comment type="catalytic activity">
    <reaction evidence="1">
        <text>ATP + protein L-histidine = ADP + protein N-phospho-L-histidine.</text>
        <dbReference type="EC" id="2.7.13.3"/>
    </reaction>
</comment>
<dbReference type="InterPro" id="IPR001294">
    <property type="entry name" value="Phytochrome"/>
</dbReference>
<proteinExistence type="predicted"/>
<dbReference type="InterPro" id="IPR001789">
    <property type="entry name" value="Sig_transdc_resp-reg_receiver"/>
</dbReference>
<evidence type="ECO:0000259" key="14">
    <source>
        <dbReference type="PROSITE" id="PS50110"/>
    </source>
</evidence>
<dbReference type="InterPro" id="IPR013515">
    <property type="entry name" value="Phytochrome_cen-reg"/>
</dbReference>
<feature type="domain" description="Phytochrome chromophore attachment site" evidence="13">
    <location>
        <begin position="140"/>
        <end position="297"/>
    </location>
</feature>
<sequence length="844" mass="93942">MTTVDLTNCDREPIQFLGGVQAFGCLLAFSNDWLLAHVSENCVAFTGRTPEELSGVQAVHLLGAYAFQEIRGRLQWLQYSDSTERLFGLDLFGDGKSYDVALHRSGDLIILECEPSEMTNRLDAISAVRSMMARIDAAEEFDEFLSDAARQVRTVTDFDRVMVYRFMDDGSGQVVAESRAPGVDSFLGLRYPASDIPVQARQLYIRNQFRIISDVNGKVARIVPAITTTGEPLDLSLSVLRSVSEIHLEYLRNMGVGASLSISIIVDGRLWGLFACHHYSPKQMSFDRRTTAELFSQMFSRDLARRLQDEVLNHEERARVLHDRIMSSISVEGSVFQNLSSYMEPFMDVVSCDGVAVLVDGQYTSLGLAARKDELEEFVPFLNRTAASKLFSTHTFSKFLGESDFTRRIPGLLAIPVSRRPRDYLLFFRGEVVQSVTWAGNPEKPVELGPNGPRLTPRKSFEAWKQEVVGQSAKWTAAELKICESLRTTLLEVILRSVDMNEKLQKEANERQDTLIAELNHRVRNILTLIQGLVSRTMETAESTEHFTKLLDGRIKALARAHDQITQDQWSPAPLTSLFTNELTAYSPTYGDSARLLGPHVMIAPLAFSTMALVVHEMVTNSAKHGALSASGGFLTVEWTPTPEGDLEISWVEAGGPPVVPPSRRGFGSTIIEHSIPHELNGEAAIEYLPEGVRASFRIPADYVELDKLPQPPTIVRAVTRNAVQVPRSKALLVEDNMIIALDNEDMLREIGFVDVALAKDVETGLEVIAADKLDFALLDINLGRENSIPIAQKLRDLGVPFIFASGYEDTSLLDESFKNVPVVIKPFSKEKLEELVSLKMEED</sequence>
<protein>
    <recommendedName>
        <fullName evidence="2">histidine kinase</fullName>
        <ecNumber evidence="2">2.7.13.3</ecNumber>
    </recommendedName>
</protein>
<dbReference type="Pfam" id="PF01590">
    <property type="entry name" value="GAF"/>
    <property type="match status" value="1"/>
</dbReference>
<dbReference type="Pfam" id="PF00360">
    <property type="entry name" value="PHY"/>
    <property type="match status" value="1"/>
</dbReference>
<dbReference type="Pfam" id="PF00072">
    <property type="entry name" value="Response_reg"/>
    <property type="match status" value="1"/>
</dbReference>
<dbReference type="EMBL" id="JACYXJ010000002">
    <property type="protein sequence ID" value="MBD8875608.1"/>
    <property type="molecule type" value="Genomic_DNA"/>
</dbReference>
<evidence type="ECO:0000256" key="12">
    <source>
        <dbReference type="PROSITE-ProRule" id="PRU00169"/>
    </source>
</evidence>
<organism evidence="15 16">
    <name type="scientific">Roseibium polysiphoniae</name>
    <dbReference type="NCBI Taxonomy" id="2571221"/>
    <lineage>
        <taxon>Bacteria</taxon>
        <taxon>Pseudomonadati</taxon>
        <taxon>Pseudomonadota</taxon>
        <taxon>Alphaproteobacteria</taxon>
        <taxon>Hyphomicrobiales</taxon>
        <taxon>Stappiaceae</taxon>
        <taxon>Roseibium</taxon>
    </lineage>
</organism>
<dbReference type="InterPro" id="IPR013654">
    <property type="entry name" value="PAS_2"/>
</dbReference>
<keyword evidence="6" id="KW-0808">Transferase</keyword>
<evidence type="ECO:0000256" key="5">
    <source>
        <dbReference type="ARBA" id="ARBA00022606"/>
    </source>
</evidence>
<evidence type="ECO:0000256" key="10">
    <source>
        <dbReference type="ARBA" id="ARBA00022991"/>
    </source>
</evidence>
<dbReference type="SUPFAM" id="SSF52172">
    <property type="entry name" value="CheY-like"/>
    <property type="match status" value="1"/>
</dbReference>
<dbReference type="PROSITE" id="PS50110">
    <property type="entry name" value="RESPONSE_REGULATORY"/>
    <property type="match status" value="1"/>
</dbReference>
<dbReference type="SMART" id="SM00065">
    <property type="entry name" value="GAF"/>
    <property type="match status" value="1"/>
</dbReference>
<dbReference type="InterPro" id="IPR016132">
    <property type="entry name" value="Phyto_chromo_attachment"/>
</dbReference>
<dbReference type="SMART" id="SM00448">
    <property type="entry name" value="REC"/>
    <property type="match status" value="1"/>
</dbReference>
<dbReference type="RefSeq" id="WP_192107856.1">
    <property type="nucleotide sequence ID" value="NZ_JACYXJ010000002.1"/>
</dbReference>
<evidence type="ECO:0000256" key="3">
    <source>
        <dbReference type="ARBA" id="ARBA00022543"/>
    </source>
</evidence>
<dbReference type="InterPro" id="IPR003018">
    <property type="entry name" value="GAF"/>
</dbReference>
<keyword evidence="10" id="KW-0157">Chromophore</keyword>
<dbReference type="SUPFAM" id="SSF55785">
    <property type="entry name" value="PYP-like sensor domain (PAS domain)"/>
    <property type="match status" value="1"/>
</dbReference>
<gene>
    <name evidence="15" type="ORF">IG617_04815</name>
</gene>
<evidence type="ECO:0000256" key="8">
    <source>
        <dbReference type="ARBA" id="ARBA00022777"/>
    </source>
</evidence>
<evidence type="ECO:0000256" key="7">
    <source>
        <dbReference type="ARBA" id="ARBA00022741"/>
    </source>
</evidence>
<evidence type="ECO:0000256" key="2">
    <source>
        <dbReference type="ARBA" id="ARBA00012438"/>
    </source>
</evidence>
<evidence type="ECO:0000256" key="6">
    <source>
        <dbReference type="ARBA" id="ARBA00022679"/>
    </source>
</evidence>
<dbReference type="PRINTS" id="PR01033">
    <property type="entry name" value="PHYTOCHROME"/>
</dbReference>
<keyword evidence="9" id="KW-0067">ATP-binding</keyword>
<dbReference type="Gene3D" id="3.30.565.10">
    <property type="entry name" value="Histidine kinase-like ATPase, C-terminal domain"/>
    <property type="match status" value="1"/>
</dbReference>
<evidence type="ECO:0000256" key="9">
    <source>
        <dbReference type="ARBA" id="ARBA00022840"/>
    </source>
</evidence>
<feature type="modified residue" description="4-aspartylphosphate" evidence="12">
    <location>
        <position position="780"/>
    </location>
</feature>
<accession>A0ABR9C7N5</accession>
<dbReference type="SUPFAM" id="SSF55781">
    <property type="entry name" value="GAF domain-like"/>
    <property type="match status" value="2"/>
</dbReference>
<evidence type="ECO:0000313" key="16">
    <source>
        <dbReference type="Proteomes" id="UP000615687"/>
    </source>
</evidence>
<keyword evidence="4 12" id="KW-0597">Phosphoprotein</keyword>